<dbReference type="Gene3D" id="1.10.1750.10">
    <property type="match status" value="1"/>
</dbReference>
<dbReference type="EMBL" id="BK032825">
    <property type="protein sequence ID" value="DAF62621.1"/>
    <property type="molecule type" value="Genomic_DNA"/>
</dbReference>
<name>A0A8S5TH65_9CAUD</name>
<evidence type="ECO:0000313" key="1">
    <source>
        <dbReference type="EMBL" id="DAF62621.1"/>
    </source>
</evidence>
<dbReference type="GO" id="GO:0043565">
    <property type="term" value="F:sequence-specific DNA binding"/>
    <property type="evidence" value="ECO:0007669"/>
    <property type="project" value="InterPro"/>
</dbReference>
<sequence>MMENSFEDRYTKKQLDRFAEINDVLKHIAGCTIEEFGDGARRDRLTVLYRTFYCHYARTAGMSFWDIADKCNFRSHASAVYQYKIHKERLTYDELYRTIHEKALVYCSIRKYNWIERNY</sequence>
<protein>
    <submittedName>
        <fullName evidence="1">Chromosomal replication initiator protein</fullName>
    </submittedName>
</protein>
<dbReference type="InterPro" id="IPR010921">
    <property type="entry name" value="Trp_repressor/repl_initiator"/>
</dbReference>
<organism evidence="1">
    <name type="scientific">Siphoviridae sp. ctTfn5</name>
    <dbReference type="NCBI Taxonomy" id="2827878"/>
    <lineage>
        <taxon>Viruses</taxon>
        <taxon>Duplodnaviria</taxon>
        <taxon>Heunggongvirae</taxon>
        <taxon>Uroviricota</taxon>
        <taxon>Caudoviricetes</taxon>
    </lineage>
</organism>
<dbReference type="SUPFAM" id="SSF48295">
    <property type="entry name" value="TrpR-like"/>
    <property type="match status" value="1"/>
</dbReference>
<reference evidence="1" key="1">
    <citation type="journal article" date="2021" name="Proc. Natl. Acad. Sci. U.S.A.">
        <title>A Catalog of Tens of Thousands of Viruses from Human Metagenomes Reveals Hidden Associations with Chronic Diseases.</title>
        <authorList>
            <person name="Tisza M.J."/>
            <person name="Buck C.B."/>
        </authorList>
    </citation>
    <scope>NUCLEOTIDE SEQUENCE</scope>
    <source>
        <strain evidence="1">CtTfn5</strain>
    </source>
</reference>
<accession>A0A8S5TH65</accession>
<proteinExistence type="predicted"/>